<accession>B3E041</accession>
<sequence length="31" mass="3801">MPLLLLARMLRLTIFLTISFQNFFCEKKRKK</sequence>
<evidence type="ECO:0000313" key="1">
    <source>
        <dbReference type="EMBL" id="ACD82702.1"/>
    </source>
</evidence>
<proteinExistence type="predicted"/>
<dbReference type="Proteomes" id="UP000009149">
    <property type="component" value="Chromosome"/>
</dbReference>
<dbReference type="EMBL" id="CP000975">
    <property type="protein sequence ID" value="ACD82702.1"/>
    <property type="molecule type" value="Genomic_DNA"/>
</dbReference>
<gene>
    <name evidence="1" type="ordered locus">Minf_0647</name>
</gene>
<dbReference type="AlphaFoldDB" id="B3E041"/>
<name>B3E041_METI4</name>
<evidence type="ECO:0000313" key="2">
    <source>
        <dbReference type="Proteomes" id="UP000009149"/>
    </source>
</evidence>
<organism evidence="1 2">
    <name type="scientific">Methylacidiphilum infernorum (isolate V4)</name>
    <name type="common">Methylokorus infernorum (strain V4)</name>
    <dbReference type="NCBI Taxonomy" id="481448"/>
    <lineage>
        <taxon>Bacteria</taxon>
        <taxon>Pseudomonadati</taxon>
        <taxon>Verrucomicrobiota</taxon>
        <taxon>Methylacidiphilae</taxon>
        <taxon>Methylacidiphilales</taxon>
        <taxon>Methylacidiphilaceae</taxon>
        <taxon>Methylacidiphilum (ex Ratnadevi et al. 2023)</taxon>
    </lineage>
</organism>
<dbReference type="HOGENOM" id="CLU_3397382_0_0_0"/>
<dbReference type="KEGG" id="min:Minf_0647"/>
<protein>
    <submittedName>
        <fullName evidence="1">Uncharacterized protein</fullName>
    </submittedName>
</protein>
<reference evidence="1 2" key="1">
    <citation type="journal article" date="2008" name="Biol. Direct">
        <title>Complete genome sequence of the extremely acidophilic methanotroph isolate V4, Methylacidiphilum infernorum, a representative of the bacterial phylum Verrucomicrobia.</title>
        <authorList>
            <person name="Hou S."/>
            <person name="Makarova K.S."/>
            <person name="Saw J.H."/>
            <person name="Senin P."/>
            <person name="Ly B.V."/>
            <person name="Zhou Z."/>
            <person name="Ren Y."/>
            <person name="Wang J."/>
            <person name="Galperin M.Y."/>
            <person name="Omelchenko M.V."/>
            <person name="Wolf Y.I."/>
            <person name="Yutin N."/>
            <person name="Koonin E.V."/>
            <person name="Stott M.B."/>
            <person name="Mountain B.W."/>
            <person name="Crowe M.A."/>
            <person name="Smirnova A.V."/>
            <person name="Dunfield P.F."/>
            <person name="Feng L."/>
            <person name="Wang L."/>
            <person name="Alam M."/>
        </authorList>
    </citation>
    <scope>NUCLEOTIDE SEQUENCE [LARGE SCALE GENOMIC DNA]</scope>
    <source>
        <strain evidence="2">Isolate V4</strain>
    </source>
</reference>